<feature type="domain" description="PNPLA" evidence="6">
    <location>
        <begin position="37"/>
        <end position="236"/>
    </location>
</feature>
<comment type="domain">
    <text evidence="4">The nitrogen atoms of the two glycine residues in the GGXR motif define the oxyanion hole, and stabilize the oxyanion that forms during the nucleophilic attack by the catalytic serine during substrate cleavage.</text>
</comment>
<evidence type="ECO:0000313" key="7">
    <source>
        <dbReference type="EMBL" id="CAI8606706.1"/>
    </source>
</evidence>
<dbReference type="Proteomes" id="UP001157006">
    <property type="component" value="Chromosome 4"/>
</dbReference>
<reference evidence="7 8" key="1">
    <citation type="submission" date="2023-01" db="EMBL/GenBank/DDBJ databases">
        <authorList>
            <person name="Kreplak J."/>
        </authorList>
    </citation>
    <scope>NUCLEOTIDE SEQUENCE [LARGE SCALE GENOMIC DNA]</scope>
</reference>
<gene>
    <name evidence="7" type="ORF">VFH_IV003600</name>
</gene>
<name>A0AAV1A8E9_VICFA</name>
<evidence type="ECO:0000256" key="5">
    <source>
        <dbReference type="SAM" id="SignalP"/>
    </source>
</evidence>
<dbReference type="AlphaFoldDB" id="A0AAV1A8E9"/>
<dbReference type="SUPFAM" id="SSF52151">
    <property type="entry name" value="FabD/lysophospholipase-like"/>
    <property type="match status" value="1"/>
</dbReference>
<dbReference type="EMBL" id="OX451739">
    <property type="protein sequence ID" value="CAI8606706.1"/>
    <property type="molecule type" value="Genomic_DNA"/>
</dbReference>
<evidence type="ECO:0000259" key="6">
    <source>
        <dbReference type="Pfam" id="PF01734"/>
    </source>
</evidence>
<dbReference type="PANTHER" id="PTHR32176:SF33">
    <property type="entry name" value="PATATIN"/>
    <property type="match status" value="1"/>
</dbReference>
<protein>
    <recommendedName>
        <fullName evidence="4">Patatin</fullName>
        <ecNumber evidence="4">3.1.1.-</ecNumber>
    </recommendedName>
</protein>
<keyword evidence="4" id="KW-0378">Hydrolase</keyword>
<dbReference type="EC" id="3.1.1.-" evidence="4"/>
<evidence type="ECO:0000256" key="4">
    <source>
        <dbReference type="RuleBase" id="RU361262"/>
    </source>
</evidence>
<dbReference type="InterPro" id="IPR002641">
    <property type="entry name" value="PNPLA_dom"/>
</dbReference>
<dbReference type="Gene3D" id="3.40.1090.10">
    <property type="entry name" value="Cytosolic phospholipase A2 catalytic domain"/>
    <property type="match status" value="1"/>
</dbReference>
<evidence type="ECO:0000256" key="2">
    <source>
        <dbReference type="ARBA" id="ARBA00022963"/>
    </source>
</evidence>
<organism evidence="7 8">
    <name type="scientific">Vicia faba</name>
    <name type="common">Broad bean</name>
    <name type="synonym">Faba vulgaris</name>
    <dbReference type="NCBI Taxonomy" id="3906"/>
    <lineage>
        <taxon>Eukaryota</taxon>
        <taxon>Viridiplantae</taxon>
        <taxon>Streptophyta</taxon>
        <taxon>Embryophyta</taxon>
        <taxon>Tracheophyta</taxon>
        <taxon>Spermatophyta</taxon>
        <taxon>Magnoliopsida</taxon>
        <taxon>eudicotyledons</taxon>
        <taxon>Gunneridae</taxon>
        <taxon>Pentapetalae</taxon>
        <taxon>rosids</taxon>
        <taxon>fabids</taxon>
        <taxon>Fabales</taxon>
        <taxon>Fabaceae</taxon>
        <taxon>Papilionoideae</taxon>
        <taxon>50 kb inversion clade</taxon>
        <taxon>NPAAA clade</taxon>
        <taxon>Hologalegina</taxon>
        <taxon>IRL clade</taxon>
        <taxon>Fabeae</taxon>
        <taxon>Vicia</taxon>
    </lineage>
</organism>
<keyword evidence="5" id="KW-0732">Signal</keyword>
<keyword evidence="8" id="KW-1185">Reference proteome</keyword>
<evidence type="ECO:0000256" key="3">
    <source>
        <dbReference type="ARBA" id="ARBA00023098"/>
    </source>
</evidence>
<keyword evidence="3 4" id="KW-0443">Lipid metabolism</keyword>
<dbReference type="InterPro" id="IPR016035">
    <property type="entry name" value="Acyl_Trfase/lysoPLipase"/>
</dbReference>
<evidence type="ECO:0000256" key="1">
    <source>
        <dbReference type="ARBA" id="ARBA00010240"/>
    </source>
</evidence>
<dbReference type="GO" id="GO:0047372">
    <property type="term" value="F:monoacylglycerol lipase activity"/>
    <property type="evidence" value="ECO:0007669"/>
    <property type="project" value="TreeGrafter"/>
</dbReference>
<dbReference type="PANTHER" id="PTHR32176">
    <property type="entry name" value="XYLOSE ISOMERASE"/>
    <property type="match status" value="1"/>
</dbReference>
<dbReference type="GO" id="GO:0016042">
    <property type="term" value="P:lipid catabolic process"/>
    <property type="evidence" value="ECO:0007669"/>
    <property type="project" value="UniProtKB-KW"/>
</dbReference>
<feature type="signal peptide" evidence="5">
    <location>
        <begin position="1"/>
        <end position="19"/>
    </location>
</feature>
<dbReference type="Pfam" id="PF01734">
    <property type="entry name" value="Patatin"/>
    <property type="match status" value="1"/>
</dbReference>
<sequence length="420" mass="46070">MANNFFLLFVFVFASQVIGGLNTKLPPPSYGNTVSILSIDGGGIKGILPTVILEYLENALQSVSRDEKAALADYFDVIAGTSTGGIITGLLTTPNPNDTSRPLFTTKQILQFYLEFGPSIFNQTYAIGWDNDTPHAKFDGKFLHEKAHELLQETRLHDTLTNVVIPTFDTVDLHPVIFSSFKLKTVPSLDAKLSDICIGTSAFPSQLPPYAFKNGDKEFNLVDGALTAAGPALLAISEVIQQLNEKNSDFIPIKANEPLKIVLLSLGTGSSPSDLKLPASLGQFLSFNQWVPILAVGYAISAGQVNDYHLESVFPSDSSSSDNYYLRVQEYNLDPSIAADDTSKENMEKLIKAGDDLLPQSVKVLNVTSFLPFEKPSEGTNAEALERLAEILYNERQVRLKRKSMEKQRRPFIASALQMI</sequence>
<dbReference type="GO" id="GO:0004620">
    <property type="term" value="F:phospholipase activity"/>
    <property type="evidence" value="ECO:0007669"/>
    <property type="project" value="TreeGrafter"/>
</dbReference>
<proteinExistence type="inferred from homology"/>
<comment type="similarity">
    <text evidence="1 4">Belongs to the patatin family.</text>
</comment>
<accession>A0AAV1A8E9</accession>
<keyword evidence="2 4" id="KW-0442">Lipid degradation</keyword>
<evidence type="ECO:0000313" key="8">
    <source>
        <dbReference type="Proteomes" id="UP001157006"/>
    </source>
</evidence>
<comment type="function">
    <text evidence="4">Lipolytic acyl hydrolase (LAH).</text>
</comment>
<feature type="chain" id="PRO_5043651064" description="Patatin" evidence="5">
    <location>
        <begin position="20"/>
        <end position="420"/>
    </location>
</feature>